<dbReference type="STRING" id="45056.Lade_1942"/>
<dbReference type="KEGG" id="ladl:NCTC12735_01763"/>
<reference evidence="4 6" key="2">
    <citation type="submission" date="2018-12" db="EMBL/GenBank/DDBJ databases">
        <authorList>
            <consortium name="Pathogen Informatics"/>
        </authorList>
    </citation>
    <scope>NUCLEOTIDE SEQUENCE [LARGE SCALE GENOMIC DNA]</scope>
    <source>
        <strain evidence="4 6">NCTC12735</strain>
        <plasmid evidence="6">24</plasmid>
    </source>
</reference>
<dbReference type="AlphaFoldDB" id="A0A0W0R0Q1"/>
<dbReference type="RefSeq" id="WP_058463003.1">
    <property type="nucleotide sequence ID" value="NZ_CAAAHS010000001.1"/>
</dbReference>
<reference evidence="3 5" key="1">
    <citation type="submission" date="2015-11" db="EMBL/GenBank/DDBJ databases">
        <title>Identification of large and diverse effector repertoires of 38 Legionella species.</title>
        <authorList>
            <person name="Burstein D."/>
            <person name="Amaro F."/>
            <person name="Zusman T."/>
            <person name="Lifshitz Z."/>
            <person name="Cohen O."/>
            <person name="Gilbert J.A."/>
            <person name="Pupko T."/>
            <person name="Shuman H.A."/>
            <person name="Segal G."/>
        </authorList>
    </citation>
    <scope>NUCLEOTIDE SEQUENCE [LARGE SCALE GENOMIC DNA]</scope>
    <source>
        <strain evidence="3 5">1762-AUS-E</strain>
    </source>
</reference>
<evidence type="ECO:0000256" key="1">
    <source>
        <dbReference type="SAM" id="SignalP"/>
    </source>
</evidence>
<feature type="signal peptide" evidence="1">
    <location>
        <begin position="1"/>
        <end position="18"/>
    </location>
</feature>
<dbReference type="PATRIC" id="fig|45056.6.peg.2003"/>
<dbReference type="EMBL" id="LR134433">
    <property type="protein sequence ID" value="VEH86116.1"/>
    <property type="molecule type" value="Genomic_DNA"/>
</dbReference>
<gene>
    <name evidence="3" type="ORF">Lade_1942</name>
    <name evidence="4" type="ORF">NCTC12735_01763</name>
</gene>
<dbReference type="Proteomes" id="UP000054859">
    <property type="component" value="Unassembled WGS sequence"/>
</dbReference>
<evidence type="ECO:0000313" key="4">
    <source>
        <dbReference type="EMBL" id="VEH86116.1"/>
    </source>
</evidence>
<organism evidence="3 5">
    <name type="scientific">Legionella adelaidensis</name>
    <dbReference type="NCBI Taxonomy" id="45056"/>
    <lineage>
        <taxon>Bacteria</taxon>
        <taxon>Pseudomonadati</taxon>
        <taxon>Pseudomonadota</taxon>
        <taxon>Gammaproteobacteria</taxon>
        <taxon>Legionellales</taxon>
        <taxon>Legionellaceae</taxon>
        <taxon>Legionella</taxon>
    </lineage>
</organism>
<geneLocation type="plasmid" evidence="4 6">
    <name>24</name>
</geneLocation>
<protein>
    <submittedName>
        <fullName evidence="3">BNR/Asp-box repeat containing protein</fullName>
    </submittedName>
</protein>
<accession>A0A0W0R0Q1</accession>
<evidence type="ECO:0000313" key="3">
    <source>
        <dbReference type="EMBL" id="KTC64648.1"/>
    </source>
</evidence>
<sequence>MTRLFGIIFALLSSTCFAEKTMSFDNGTTHMQIYFNRMQSVHCDNSATHCIGVGFGSSAHVKDRLVYSTIDGGKTWQGPTLLANPEEIDKNAEEFPNPVSTYCDQGGINCFIASSAMIKGVPTPIVYSSQDGGQNWSAPKVLPLPKKLNTRAPYFILSTSLKIACDGNAATCIIAGGIINSREQVPFLYTSSDAGASWTSVENLKKPWFQSPAYLFHGTFLTSAHCNYSGSKCGVVGDSIITRSIFSYTYSSKPIFYGSENDLAKWSGAKIAAPNVSSKVPSSFTDLTCDGSGERCVGVGYVYANDNVSPFITFSEDGGNNWTKSAPLNIPSMLFYSIACDDSAHHCFAVGRLATVDDTIHVTRSVIYSTTNGINWSQEEEMRLPNSSMLKDIFCNESGSYCVAVGILAENEIEKRIMQKSINAAVLPTVIGKTPQQLMEP</sequence>
<feature type="chain" id="PRO_5033727698" evidence="1">
    <location>
        <begin position="19"/>
        <end position="441"/>
    </location>
</feature>
<keyword evidence="1" id="KW-0732">Signal</keyword>
<dbReference type="InterPro" id="IPR015943">
    <property type="entry name" value="WD40/YVTN_repeat-like_dom_sf"/>
</dbReference>
<keyword evidence="4" id="KW-0614">Plasmid</keyword>
<dbReference type="CDD" id="cd15482">
    <property type="entry name" value="Sialidase_non-viral"/>
    <property type="match status" value="1"/>
</dbReference>
<keyword evidence="5" id="KW-1185">Reference proteome</keyword>
<dbReference type="Pfam" id="PF13088">
    <property type="entry name" value="BNR_2"/>
    <property type="match status" value="1"/>
</dbReference>
<dbReference type="SUPFAM" id="SSF110296">
    <property type="entry name" value="Oligoxyloglucan reducing end-specific cellobiohydrolase"/>
    <property type="match status" value="1"/>
</dbReference>
<dbReference type="Gene3D" id="2.130.10.10">
    <property type="entry name" value="YVTN repeat-like/Quinoprotein amine dehydrogenase"/>
    <property type="match status" value="1"/>
</dbReference>
<evidence type="ECO:0000313" key="6">
    <source>
        <dbReference type="Proteomes" id="UP000281170"/>
    </source>
</evidence>
<evidence type="ECO:0000313" key="5">
    <source>
        <dbReference type="Proteomes" id="UP000054859"/>
    </source>
</evidence>
<name>A0A0W0R0Q1_9GAMM</name>
<dbReference type="Proteomes" id="UP000281170">
    <property type="component" value="Plasmid 24"/>
</dbReference>
<dbReference type="InterPro" id="IPR011040">
    <property type="entry name" value="Sialidase"/>
</dbReference>
<evidence type="ECO:0000259" key="2">
    <source>
        <dbReference type="Pfam" id="PF13088"/>
    </source>
</evidence>
<dbReference type="OrthoDB" id="9787204at2"/>
<proteinExistence type="predicted"/>
<feature type="domain" description="Sialidase" evidence="2">
    <location>
        <begin position="70"/>
        <end position="201"/>
    </location>
</feature>
<dbReference type="EMBL" id="LNKA01000019">
    <property type="protein sequence ID" value="KTC64648.1"/>
    <property type="molecule type" value="Genomic_DNA"/>
</dbReference>